<gene>
    <name evidence="2" type="ORF">AVEN_249901_1</name>
</gene>
<comment type="caution">
    <text evidence="2">The sequence shown here is derived from an EMBL/GenBank/DDBJ whole genome shotgun (WGS) entry which is preliminary data.</text>
</comment>
<organism evidence="2 3">
    <name type="scientific">Araneus ventricosus</name>
    <name type="common">Orbweaver spider</name>
    <name type="synonym">Epeira ventricosa</name>
    <dbReference type="NCBI Taxonomy" id="182803"/>
    <lineage>
        <taxon>Eukaryota</taxon>
        <taxon>Metazoa</taxon>
        <taxon>Ecdysozoa</taxon>
        <taxon>Arthropoda</taxon>
        <taxon>Chelicerata</taxon>
        <taxon>Arachnida</taxon>
        <taxon>Araneae</taxon>
        <taxon>Araneomorphae</taxon>
        <taxon>Entelegynae</taxon>
        <taxon>Araneoidea</taxon>
        <taxon>Araneidae</taxon>
        <taxon>Araneus</taxon>
    </lineage>
</organism>
<reference evidence="2 3" key="1">
    <citation type="journal article" date="2019" name="Sci. Rep.">
        <title>Orb-weaving spider Araneus ventricosus genome elucidates the spidroin gene catalogue.</title>
        <authorList>
            <person name="Kono N."/>
            <person name="Nakamura H."/>
            <person name="Ohtoshi R."/>
            <person name="Moran D.A.P."/>
            <person name="Shinohara A."/>
            <person name="Yoshida Y."/>
            <person name="Fujiwara M."/>
            <person name="Mori M."/>
            <person name="Tomita M."/>
            <person name="Arakawa K."/>
        </authorList>
    </citation>
    <scope>NUCLEOTIDE SEQUENCE [LARGE SCALE GENOMIC DNA]</scope>
</reference>
<dbReference type="Proteomes" id="UP000499080">
    <property type="component" value="Unassembled WGS sequence"/>
</dbReference>
<proteinExistence type="predicted"/>
<sequence length="129" mass="15033">MNAKRLKLVNHLSQHPVQQFPVQTWRPTKKARFYFQQMHHYNNSLRCLMLQAIPPNRGEASFGFIRMDNPIFHEQNGQGDDYPLFRPRGKGRDTATFIGSASGENFTVRPDSGKGRRHNEENYSRCQIN</sequence>
<accession>A0A4Y2X1M9</accession>
<evidence type="ECO:0000313" key="3">
    <source>
        <dbReference type="Proteomes" id="UP000499080"/>
    </source>
</evidence>
<protein>
    <submittedName>
        <fullName evidence="2">Uncharacterized protein</fullName>
    </submittedName>
</protein>
<dbReference type="AlphaFoldDB" id="A0A4Y2X1M9"/>
<feature type="region of interest" description="Disordered" evidence="1">
    <location>
        <begin position="95"/>
        <end position="129"/>
    </location>
</feature>
<evidence type="ECO:0000256" key="1">
    <source>
        <dbReference type="SAM" id="MobiDB-lite"/>
    </source>
</evidence>
<keyword evidence="3" id="KW-1185">Reference proteome</keyword>
<evidence type="ECO:0000313" key="2">
    <source>
        <dbReference type="EMBL" id="GBO43058.1"/>
    </source>
</evidence>
<feature type="compositionally biased region" description="Basic and acidic residues" evidence="1">
    <location>
        <begin position="111"/>
        <end position="123"/>
    </location>
</feature>
<dbReference type="EMBL" id="BGPR01069406">
    <property type="protein sequence ID" value="GBO43058.1"/>
    <property type="molecule type" value="Genomic_DNA"/>
</dbReference>
<name>A0A4Y2X1M9_ARAVE</name>